<keyword evidence="5" id="KW-1185">Reference proteome</keyword>
<protein>
    <submittedName>
        <fullName evidence="4">Putative aminoglycoside phosphotransferase</fullName>
    </submittedName>
</protein>
<keyword evidence="1" id="KW-0547">Nucleotide-binding</keyword>
<evidence type="ECO:0000256" key="2">
    <source>
        <dbReference type="ARBA" id="ARBA00022840"/>
    </source>
</evidence>
<dbReference type="PANTHER" id="PTHR33540:SF1">
    <property type="entry name" value="N-ACETYLMURAMATE_N-ACETYLGLUCOSAMINE KINASE"/>
    <property type="match status" value="1"/>
</dbReference>
<dbReference type="GO" id="GO:0005524">
    <property type="term" value="F:ATP binding"/>
    <property type="evidence" value="ECO:0007669"/>
    <property type="project" value="UniProtKB-KW"/>
</dbReference>
<keyword evidence="4" id="KW-0808">Transferase</keyword>
<sequence>MEFKQTMSSRDATRITQFVQREFPGVAGIEQVAGDASFRAYFRIHTDDGPRILMDAPPDKEDCAPFVDIARHLRAHGVHVPLLHHVDLEQGFLALEDLGDVTLLQALNSGVEAETLYAMACDQLLAMQQAPIDGSCIAHQRPYDHTLLRFEFSLLTDWYIEGILQTPISDADYDAFDEVFEQIIAALLKQPRVLVHRDYHSRNLMWRGPGLPLGVIDFQDAVVGPITYDLASLLRDCYVAWDEPFRQHVQREWLAGAESKLGYAPKWEDFSRDFDWMAIQRNLKAVGIFGRLWLRDGKCGYMDDVPRTMSYVRETLARQPELAELNALLAKYIPAGCEPSAADVQARGRQIPPRPAAQMSAT</sequence>
<organism evidence="4 5">
    <name type="scientific">Magnetofaba australis IT-1</name>
    <dbReference type="NCBI Taxonomy" id="1434232"/>
    <lineage>
        <taxon>Bacteria</taxon>
        <taxon>Pseudomonadati</taxon>
        <taxon>Pseudomonadota</taxon>
        <taxon>Magnetococcia</taxon>
        <taxon>Magnetococcales</taxon>
        <taxon>Magnetococcaceae</taxon>
        <taxon>Magnetofaba</taxon>
    </lineage>
</organism>
<evidence type="ECO:0000313" key="5">
    <source>
        <dbReference type="Proteomes" id="UP000194003"/>
    </source>
</evidence>
<dbReference type="InterPro" id="IPR011009">
    <property type="entry name" value="Kinase-like_dom_sf"/>
</dbReference>
<keyword evidence="2" id="KW-0067">ATP-binding</keyword>
<dbReference type="PANTHER" id="PTHR33540">
    <property type="entry name" value="TRNA THREONYLCARBAMOYLADENOSINE BIOSYNTHESIS PROTEIN TSAE"/>
    <property type="match status" value="1"/>
</dbReference>
<proteinExistence type="predicted"/>
<evidence type="ECO:0000313" key="4">
    <source>
        <dbReference type="EMBL" id="OSM04968.1"/>
    </source>
</evidence>
<dbReference type="InterPro" id="IPR002575">
    <property type="entry name" value="Aminoglycoside_PTrfase"/>
</dbReference>
<comment type="caution">
    <text evidence="4">The sequence shown here is derived from an EMBL/GenBank/DDBJ whole genome shotgun (WGS) entry which is preliminary data.</text>
</comment>
<evidence type="ECO:0000259" key="3">
    <source>
        <dbReference type="Pfam" id="PF01636"/>
    </source>
</evidence>
<dbReference type="STRING" id="1434232.MAIT1_03088"/>
<dbReference type="EMBL" id="LVJN01000018">
    <property type="protein sequence ID" value="OSM04968.1"/>
    <property type="molecule type" value="Genomic_DNA"/>
</dbReference>
<evidence type="ECO:0000256" key="1">
    <source>
        <dbReference type="ARBA" id="ARBA00022741"/>
    </source>
</evidence>
<accession>A0A1Y2K6I5</accession>
<dbReference type="Proteomes" id="UP000194003">
    <property type="component" value="Unassembled WGS sequence"/>
</dbReference>
<dbReference type="SUPFAM" id="SSF56112">
    <property type="entry name" value="Protein kinase-like (PK-like)"/>
    <property type="match status" value="1"/>
</dbReference>
<dbReference type="Pfam" id="PF01636">
    <property type="entry name" value="APH"/>
    <property type="match status" value="1"/>
</dbReference>
<feature type="domain" description="Aminoglycoside phosphotransferase" evidence="3">
    <location>
        <begin position="29"/>
        <end position="256"/>
    </location>
</feature>
<dbReference type="Gene3D" id="3.90.1200.10">
    <property type="match status" value="1"/>
</dbReference>
<name>A0A1Y2K6I5_9PROT</name>
<gene>
    <name evidence="4" type="ORF">MAIT1_03088</name>
</gene>
<dbReference type="GO" id="GO:0016740">
    <property type="term" value="F:transferase activity"/>
    <property type="evidence" value="ECO:0007669"/>
    <property type="project" value="UniProtKB-KW"/>
</dbReference>
<dbReference type="AlphaFoldDB" id="A0A1Y2K6I5"/>
<reference evidence="4 5" key="1">
    <citation type="journal article" date="2016" name="BMC Genomics">
        <title>Combined genomic and structural analyses of a cultured magnetotactic bacterium reveals its niche adaptation to a dynamic environment.</title>
        <authorList>
            <person name="Araujo A.C."/>
            <person name="Morillo V."/>
            <person name="Cypriano J."/>
            <person name="Teixeira L.C."/>
            <person name="Leao P."/>
            <person name="Lyra S."/>
            <person name="Almeida L.G."/>
            <person name="Bazylinski D.A."/>
            <person name="Vasconcellos A.T."/>
            <person name="Abreu F."/>
            <person name="Lins U."/>
        </authorList>
    </citation>
    <scope>NUCLEOTIDE SEQUENCE [LARGE SCALE GENOMIC DNA]</scope>
    <source>
        <strain evidence="4 5">IT-1</strain>
    </source>
</reference>
<dbReference type="Gene3D" id="3.30.200.20">
    <property type="entry name" value="Phosphorylase Kinase, domain 1"/>
    <property type="match status" value="1"/>
</dbReference>